<dbReference type="AlphaFoldDB" id="I5AVW8"/>
<evidence type="ECO:0000313" key="4">
    <source>
        <dbReference type="Proteomes" id="UP000005753"/>
    </source>
</evidence>
<evidence type="ECO:0000256" key="1">
    <source>
        <dbReference type="ARBA" id="ARBA00022980"/>
    </source>
</evidence>
<dbReference type="Proteomes" id="UP000005753">
    <property type="component" value="Chromosome"/>
</dbReference>
<sequence length="87" mass="10032">MRRLEKGMYATSLAGHDKGRLYIIIEETEKCVILSDGRSHPLENPKKKKRIHIQPEYRIADCLTDKIMGQQALNNQDIADAIQARRK</sequence>
<protein>
    <recommendedName>
        <fullName evidence="5">RNA-binding protein</fullName>
    </recommendedName>
</protein>
<proteinExistence type="predicted"/>
<dbReference type="eggNOG" id="ENOG5030NE4">
    <property type="taxonomic scope" value="Bacteria"/>
</dbReference>
<keyword evidence="1" id="KW-0689">Ribosomal protein</keyword>
<accession>I5AVW8</accession>
<evidence type="ECO:0000256" key="2">
    <source>
        <dbReference type="ARBA" id="ARBA00023274"/>
    </source>
</evidence>
<dbReference type="EMBL" id="CM001487">
    <property type="protein sequence ID" value="EIM57941.1"/>
    <property type="molecule type" value="Genomic_DNA"/>
</dbReference>
<reference evidence="3 4" key="1">
    <citation type="submission" date="2010-08" db="EMBL/GenBank/DDBJ databases">
        <authorList>
            <consortium name="US DOE Joint Genome Institute (JGI-PGF)"/>
            <person name="Lucas S."/>
            <person name="Copeland A."/>
            <person name="Lapidus A."/>
            <person name="Cheng J.-F."/>
            <person name="Bruce D."/>
            <person name="Goodwin L."/>
            <person name="Pitluck S."/>
            <person name="Land M.L."/>
            <person name="Hauser L."/>
            <person name="Chang Y.-J."/>
            <person name="Anderson I.J."/>
            <person name="Johnson E."/>
            <person name="Mulhopadhyay B."/>
            <person name="Kyrpides N."/>
            <person name="Woyke T.J."/>
        </authorList>
    </citation>
    <scope>NUCLEOTIDE SEQUENCE [LARGE SCALE GENOMIC DNA]</scope>
    <source>
        <strain evidence="3 4">6</strain>
    </source>
</reference>
<dbReference type="InterPro" id="IPR041985">
    <property type="entry name" value="Ribosomal_eL14_KOW"/>
</dbReference>
<dbReference type="GO" id="GO:0005840">
    <property type="term" value="C:ribosome"/>
    <property type="evidence" value="ECO:0007669"/>
    <property type="project" value="UniProtKB-KW"/>
</dbReference>
<dbReference type="InterPro" id="IPR008991">
    <property type="entry name" value="Translation_prot_SH3-like_sf"/>
</dbReference>
<evidence type="ECO:0008006" key="5">
    <source>
        <dbReference type="Google" id="ProtNLM"/>
    </source>
</evidence>
<keyword evidence="4" id="KW-1185">Reference proteome</keyword>
<evidence type="ECO:0000313" key="3">
    <source>
        <dbReference type="EMBL" id="EIM57941.1"/>
    </source>
</evidence>
<dbReference type="OrthoDB" id="1683515at2"/>
<reference evidence="3 4" key="2">
    <citation type="submission" date="2012-02" db="EMBL/GenBank/DDBJ databases">
        <title>Improved High-Quality Draft sequence of Eubacterium cellulosolvens 6.</title>
        <authorList>
            <consortium name="US DOE Joint Genome Institute"/>
            <person name="Lucas S."/>
            <person name="Han J."/>
            <person name="Lapidus A."/>
            <person name="Cheng J.-F."/>
            <person name="Goodwin L."/>
            <person name="Pitluck S."/>
            <person name="Peters L."/>
            <person name="Mikhailova N."/>
            <person name="Gu W."/>
            <person name="Detter J.C."/>
            <person name="Han C."/>
            <person name="Tapia R."/>
            <person name="Land M."/>
            <person name="Hauser L."/>
            <person name="Kyrpides N."/>
            <person name="Ivanova N."/>
            <person name="Pagani I."/>
            <person name="Johnson E."/>
            <person name="Mukhopadhyay B."/>
            <person name="Anderson I."/>
            <person name="Woyke T."/>
        </authorList>
    </citation>
    <scope>NUCLEOTIDE SEQUENCE [LARGE SCALE GENOMIC DNA]</scope>
    <source>
        <strain evidence="3 4">6</strain>
    </source>
</reference>
<dbReference type="SUPFAM" id="SSF50104">
    <property type="entry name" value="Translation proteins SH3-like domain"/>
    <property type="match status" value="1"/>
</dbReference>
<name>I5AVW8_EUBC6</name>
<dbReference type="CDD" id="cd06088">
    <property type="entry name" value="KOW_RPL14"/>
    <property type="match status" value="1"/>
</dbReference>
<dbReference type="GO" id="GO:1990904">
    <property type="term" value="C:ribonucleoprotein complex"/>
    <property type="evidence" value="ECO:0007669"/>
    <property type="project" value="UniProtKB-KW"/>
</dbReference>
<dbReference type="STRING" id="633697.EubceDRAFT1_2181"/>
<organism evidence="3 4">
    <name type="scientific">Eubacterium cellulosolvens (strain ATCC 43171 / JCM 9499 / 6)</name>
    <name type="common">Cillobacterium cellulosolvens</name>
    <dbReference type="NCBI Taxonomy" id="633697"/>
    <lineage>
        <taxon>Bacteria</taxon>
        <taxon>Bacillati</taxon>
        <taxon>Bacillota</taxon>
        <taxon>Clostridia</taxon>
        <taxon>Eubacteriales</taxon>
        <taxon>Eubacteriaceae</taxon>
        <taxon>Eubacterium</taxon>
    </lineage>
</organism>
<keyword evidence="2" id="KW-0687">Ribonucleoprotein</keyword>
<dbReference type="HOGENOM" id="CLU_168121_2_0_9"/>
<gene>
    <name evidence="3" type="ORF">EubceDRAFT1_2181</name>
</gene>